<evidence type="ECO:0000313" key="2">
    <source>
        <dbReference type="EMBL" id="KAK1486273.1"/>
    </source>
</evidence>
<gene>
    <name evidence="2" type="ORF">CCUS01_15178</name>
</gene>
<dbReference type="AlphaFoldDB" id="A0AAI9VGL8"/>
<feature type="region of interest" description="Disordered" evidence="1">
    <location>
        <begin position="26"/>
        <end position="46"/>
    </location>
</feature>
<name>A0AAI9VGL8_9PEZI</name>
<dbReference type="Proteomes" id="UP001239213">
    <property type="component" value="Unassembled WGS sequence"/>
</dbReference>
<keyword evidence="3" id="KW-1185">Reference proteome</keyword>
<evidence type="ECO:0000256" key="1">
    <source>
        <dbReference type="SAM" id="MobiDB-lite"/>
    </source>
</evidence>
<organism evidence="2 3">
    <name type="scientific">Colletotrichum cuscutae</name>
    <dbReference type="NCBI Taxonomy" id="1209917"/>
    <lineage>
        <taxon>Eukaryota</taxon>
        <taxon>Fungi</taxon>
        <taxon>Dikarya</taxon>
        <taxon>Ascomycota</taxon>
        <taxon>Pezizomycotina</taxon>
        <taxon>Sordariomycetes</taxon>
        <taxon>Hypocreomycetidae</taxon>
        <taxon>Glomerellales</taxon>
        <taxon>Glomerellaceae</taxon>
        <taxon>Colletotrichum</taxon>
        <taxon>Colletotrichum acutatum species complex</taxon>
    </lineage>
</organism>
<accession>A0AAI9VGL8</accession>
<evidence type="ECO:0000313" key="3">
    <source>
        <dbReference type="Proteomes" id="UP001239213"/>
    </source>
</evidence>
<dbReference type="EMBL" id="MPDP01000064">
    <property type="protein sequence ID" value="KAK1486273.1"/>
    <property type="molecule type" value="Genomic_DNA"/>
</dbReference>
<reference evidence="2" key="1">
    <citation type="submission" date="2016-11" db="EMBL/GenBank/DDBJ databases">
        <title>The genome sequence of Colletotrichum cuscutae.</title>
        <authorList>
            <person name="Baroncelli R."/>
        </authorList>
    </citation>
    <scope>NUCLEOTIDE SEQUENCE</scope>
    <source>
        <strain evidence="2">IMI 304802</strain>
    </source>
</reference>
<protein>
    <submittedName>
        <fullName evidence="2">Uncharacterized protein</fullName>
    </submittedName>
</protein>
<comment type="caution">
    <text evidence="2">The sequence shown here is derived from an EMBL/GenBank/DDBJ whole genome shotgun (WGS) entry which is preliminary data.</text>
</comment>
<proteinExistence type="predicted"/>
<sequence>MAQQGGTYRSTQGMFSSCHSYSIEKPFVKERSSPNPPTQSRCDEREGSEEDWEIIRGFHSSFDLQLGWGKWKFSALSWERQDTGRNSVADGGKEDDKGCQILQSHSTPRIWSAWKLVYLLYLHYIVRLCEFKFTLLITKIEFDRFLDSKSRCPSSLWAVNFDKTTSPPLDFRLSVKWLRIPRLVFPTRTPRVLERQENNHFSMRTQGQTNRISIQQKSKLGLWKYSFHRTQEAAANRHNQI</sequence>